<dbReference type="RefSeq" id="WP_126552613.1">
    <property type="nucleotide sequence ID" value="NZ_BIFS01000001.1"/>
</dbReference>
<dbReference type="Pfam" id="PF00370">
    <property type="entry name" value="FGGY_N"/>
    <property type="match status" value="1"/>
</dbReference>
<dbReference type="InterPro" id="IPR043129">
    <property type="entry name" value="ATPase_NBD"/>
</dbReference>
<evidence type="ECO:0000259" key="4">
    <source>
        <dbReference type="Pfam" id="PF00370"/>
    </source>
</evidence>
<evidence type="ECO:0000313" key="5">
    <source>
        <dbReference type="EMBL" id="GCE21044.1"/>
    </source>
</evidence>
<dbReference type="InterPro" id="IPR018484">
    <property type="entry name" value="FGGY_N"/>
</dbReference>
<protein>
    <recommendedName>
        <fullName evidence="4">Carbohydrate kinase FGGY N-terminal domain-containing protein</fullName>
    </recommendedName>
</protein>
<accession>A0A402APQ9</accession>
<dbReference type="InterPro" id="IPR050406">
    <property type="entry name" value="FGGY_Carb_Kinase"/>
</dbReference>
<feature type="domain" description="Carbohydrate kinase FGGY N-terminal" evidence="4">
    <location>
        <begin position="4"/>
        <end position="67"/>
    </location>
</feature>
<keyword evidence="2" id="KW-0808">Transferase</keyword>
<reference evidence="6" key="1">
    <citation type="submission" date="2018-12" db="EMBL/GenBank/DDBJ databases">
        <title>Tengunoibacter tsumagoiensis gen. nov., sp. nov., Dictyobacter kobayashii sp. nov., D. alpinus sp. nov., and D. joshuensis sp. nov. and description of Dictyobacteraceae fam. nov. within the order Ktedonobacterales isolated from Tengu-no-mugimeshi.</title>
        <authorList>
            <person name="Wang C.M."/>
            <person name="Zheng Y."/>
            <person name="Sakai Y."/>
            <person name="Toyoda A."/>
            <person name="Minakuchi Y."/>
            <person name="Abe K."/>
            <person name="Yokota A."/>
            <person name="Yabe S."/>
        </authorList>
    </citation>
    <scope>NUCLEOTIDE SEQUENCE [LARGE SCALE GENOMIC DNA]</scope>
    <source>
        <strain evidence="6">Uno11</strain>
    </source>
</reference>
<organism evidence="5 6">
    <name type="scientific">Dictyobacter kobayashii</name>
    <dbReference type="NCBI Taxonomy" id="2014872"/>
    <lineage>
        <taxon>Bacteria</taxon>
        <taxon>Bacillati</taxon>
        <taxon>Chloroflexota</taxon>
        <taxon>Ktedonobacteria</taxon>
        <taxon>Ktedonobacterales</taxon>
        <taxon>Dictyobacteraceae</taxon>
        <taxon>Dictyobacter</taxon>
    </lineage>
</organism>
<dbReference type="PANTHER" id="PTHR43095:SF5">
    <property type="entry name" value="XYLULOSE KINASE"/>
    <property type="match status" value="1"/>
</dbReference>
<comment type="caution">
    <text evidence="5">The sequence shown here is derived from an EMBL/GenBank/DDBJ whole genome shotgun (WGS) entry which is preliminary data.</text>
</comment>
<dbReference type="SUPFAM" id="SSF53067">
    <property type="entry name" value="Actin-like ATPase domain"/>
    <property type="match status" value="1"/>
</dbReference>
<keyword evidence="3" id="KW-0418">Kinase</keyword>
<dbReference type="Proteomes" id="UP000287188">
    <property type="component" value="Unassembled WGS sequence"/>
</dbReference>
<dbReference type="Gene3D" id="3.30.420.40">
    <property type="match status" value="1"/>
</dbReference>
<proteinExistence type="inferred from homology"/>
<evidence type="ECO:0000313" key="6">
    <source>
        <dbReference type="Proteomes" id="UP000287188"/>
    </source>
</evidence>
<keyword evidence="6" id="KW-1185">Reference proteome</keyword>
<dbReference type="EMBL" id="BIFS01000001">
    <property type="protein sequence ID" value="GCE21044.1"/>
    <property type="molecule type" value="Genomic_DNA"/>
</dbReference>
<dbReference type="OrthoDB" id="9805576at2"/>
<evidence type="ECO:0000256" key="3">
    <source>
        <dbReference type="ARBA" id="ARBA00022777"/>
    </source>
</evidence>
<name>A0A402APQ9_9CHLR</name>
<dbReference type="PANTHER" id="PTHR43095">
    <property type="entry name" value="SUGAR KINASE"/>
    <property type="match status" value="1"/>
</dbReference>
<dbReference type="AlphaFoldDB" id="A0A402APQ9"/>
<dbReference type="GO" id="GO:0016301">
    <property type="term" value="F:kinase activity"/>
    <property type="evidence" value="ECO:0007669"/>
    <property type="project" value="UniProtKB-KW"/>
</dbReference>
<sequence length="72" mass="8032">MMAFLGIDLGTSSVKVLILDEQGRTLGTTKVDYTVRSPQNGWAESDPTDWWRATVEAVRGILTQVPQAKIRR</sequence>
<evidence type="ECO:0000256" key="2">
    <source>
        <dbReference type="ARBA" id="ARBA00022679"/>
    </source>
</evidence>
<dbReference type="GO" id="GO:0005975">
    <property type="term" value="P:carbohydrate metabolic process"/>
    <property type="evidence" value="ECO:0007669"/>
    <property type="project" value="InterPro"/>
</dbReference>
<gene>
    <name evidence="5" type="ORF">KDK_48440</name>
</gene>
<evidence type="ECO:0000256" key="1">
    <source>
        <dbReference type="ARBA" id="ARBA00009156"/>
    </source>
</evidence>
<comment type="similarity">
    <text evidence="1">Belongs to the FGGY kinase family.</text>
</comment>